<dbReference type="Pfam" id="PF00129">
    <property type="entry name" value="MHC_I"/>
    <property type="match status" value="1"/>
</dbReference>
<keyword evidence="4" id="KW-0732">Signal</keyword>
<feature type="signal peptide" evidence="4">
    <location>
        <begin position="1"/>
        <end position="18"/>
    </location>
</feature>
<protein>
    <submittedName>
        <fullName evidence="6">Major histocompatibility complex class I-related gene protein-like</fullName>
    </submittedName>
</protein>
<dbReference type="PANTHER" id="PTHR16675">
    <property type="entry name" value="MHC CLASS I-RELATED"/>
    <property type="match status" value="1"/>
</dbReference>
<dbReference type="GO" id="GO:0009897">
    <property type="term" value="C:external side of plasma membrane"/>
    <property type="evidence" value="ECO:0007669"/>
    <property type="project" value="TreeGrafter"/>
</dbReference>
<reference evidence="6" key="1">
    <citation type="submission" date="2022-02" db="EMBL/GenBank/DDBJ databases">
        <title>Atlantic sturgeon de novo genome assembly.</title>
        <authorList>
            <person name="Stock M."/>
            <person name="Klopp C."/>
            <person name="Guiguen Y."/>
            <person name="Cabau C."/>
            <person name="Parinello H."/>
            <person name="Santidrian Yebra-Pimentel E."/>
            <person name="Kuhl H."/>
            <person name="Dirks R.P."/>
            <person name="Guessner J."/>
            <person name="Wuertz S."/>
            <person name="Du K."/>
            <person name="Schartl M."/>
        </authorList>
    </citation>
    <scope>NUCLEOTIDE SEQUENCE</scope>
    <source>
        <strain evidence="6">STURGEONOMICS-FGT-2020</strain>
        <tissue evidence="6">Whole blood</tissue>
    </source>
</reference>
<comment type="caution">
    <text evidence="6">The sequence shown here is derived from an EMBL/GenBank/DDBJ whole genome shotgun (WGS) entry which is preliminary data.</text>
</comment>
<evidence type="ECO:0000256" key="3">
    <source>
        <dbReference type="RuleBase" id="RU004439"/>
    </source>
</evidence>
<dbReference type="SUPFAM" id="SSF48726">
    <property type="entry name" value="Immunoglobulin"/>
    <property type="match status" value="1"/>
</dbReference>
<name>A0AAD8FRV0_ACIOX</name>
<feature type="chain" id="PRO_5042297432" evidence="4">
    <location>
        <begin position="19"/>
        <end position="300"/>
    </location>
</feature>
<keyword evidence="7" id="KW-1185">Reference proteome</keyword>
<organism evidence="6 7">
    <name type="scientific">Acipenser oxyrinchus oxyrinchus</name>
    <dbReference type="NCBI Taxonomy" id="40147"/>
    <lineage>
        <taxon>Eukaryota</taxon>
        <taxon>Metazoa</taxon>
        <taxon>Chordata</taxon>
        <taxon>Craniata</taxon>
        <taxon>Vertebrata</taxon>
        <taxon>Euteleostomi</taxon>
        <taxon>Actinopterygii</taxon>
        <taxon>Chondrostei</taxon>
        <taxon>Acipenseriformes</taxon>
        <taxon>Acipenseridae</taxon>
        <taxon>Acipenser</taxon>
    </lineage>
</organism>
<comment type="similarity">
    <text evidence="3">Belongs to the MHC class I family.</text>
</comment>
<accession>A0AAD8FRV0</accession>
<evidence type="ECO:0000256" key="4">
    <source>
        <dbReference type="SAM" id="SignalP"/>
    </source>
</evidence>
<evidence type="ECO:0000313" key="7">
    <source>
        <dbReference type="Proteomes" id="UP001230051"/>
    </source>
</evidence>
<dbReference type="Gene3D" id="2.60.40.10">
    <property type="entry name" value="Immunoglobulins"/>
    <property type="match status" value="1"/>
</dbReference>
<keyword evidence="1" id="KW-0325">Glycoprotein</keyword>
<feature type="domain" description="Ig-like" evidence="5">
    <location>
        <begin position="199"/>
        <end position="291"/>
    </location>
</feature>
<evidence type="ECO:0000259" key="5">
    <source>
        <dbReference type="PROSITE" id="PS50835"/>
    </source>
</evidence>
<dbReference type="InterPro" id="IPR013783">
    <property type="entry name" value="Ig-like_fold"/>
</dbReference>
<evidence type="ECO:0000256" key="2">
    <source>
        <dbReference type="ARBA" id="ARBA00023319"/>
    </source>
</evidence>
<dbReference type="InterPro" id="IPR001039">
    <property type="entry name" value="MHC_I_a_a1/a2"/>
</dbReference>
<dbReference type="PROSITE" id="PS00290">
    <property type="entry name" value="IG_MHC"/>
    <property type="match status" value="1"/>
</dbReference>
<dbReference type="InterPro" id="IPR011161">
    <property type="entry name" value="MHC_I-like_Ag-recog"/>
</dbReference>
<dbReference type="PROSITE" id="PS50835">
    <property type="entry name" value="IG_LIKE"/>
    <property type="match status" value="1"/>
</dbReference>
<dbReference type="GO" id="GO:0006955">
    <property type="term" value="P:immune response"/>
    <property type="evidence" value="ECO:0007669"/>
    <property type="project" value="TreeGrafter"/>
</dbReference>
<sequence length="300" mass="34549">MIRMTVLGILCWVHAAAAGTHKLHFFGVATSEGTGFPEYVAVEMMDDVQITYYNSTMKKPIFRTDWMDEAKGREFLETLTPYILSGHDIIQQSLRNTVQHFNHTGVHTYQQVGGCELHDDGTRRSYLSHSYDGKDFISLDVKTKTWTAAVSQAVFCKHKLEADAAFLQITFNYHTQVCFHLLEWCLQYVMETLQRKAVPAVTLIERKARESAGTDVICHVTGFYPREVEVNWIRDGEALLEEGVWSGEVLPNEDRTYQLRKTLTVSPEDQNKHSYSCQVDHASLDEKMDVKWGKRERPWY</sequence>
<dbReference type="PANTHER" id="PTHR16675:SF237">
    <property type="entry name" value="MHC CLASS I ANTIGEN TRANSCRIPT VARIANT 1-RELATED"/>
    <property type="match status" value="1"/>
</dbReference>
<dbReference type="Pfam" id="PF07654">
    <property type="entry name" value="C1-set"/>
    <property type="match status" value="1"/>
</dbReference>
<dbReference type="PRINTS" id="PR01638">
    <property type="entry name" value="MHCCLASSI"/>
</dbReference>
<dbReference type="InterPro" id="IPR037055">
    <property type="entry name" value="MHC_I-like_Ag-recog_sf"/>
</dbReference>
<dbReference type="SUPFAM" id="SSF54452">
    <property type="entry name" value="MHC antigen-recognition domain"/>
    <property type="match status" value="1"/>
</dbReference>
<dbReference type="InterPro" id="IPR007110">
    <property type="entry name" value="Ig-like_dom"/>
</dbReference>
<dbReference type="GO" id="GO:0005615">
    <property type="term" value="C:extracellular space"/>
    <property type="evidence" value="ECO:0007669"/>
    <property type="project" value="TreeGrafter"/>
</dbReference>
<dbReference type="Gene3D" id="3.30.500.10">
    <property type="entry name" value="MHC class I-like antigen recognition-like"/>
    <property type="match status" value="1"/>
</dbReference>
<evidence type="ECO:0000313" key="6">
    <source>
        <dbReference type="EMBL" id="KAK1153363.1"/>
    </source>
</evidence>
<dbReference type="InterPro" id="IPR011162">
    <property type="entry name" value="MHC_I/II-like_Ag-recog"/>
</dbReference>
<dbReference type="EMBL" id="JAGXEW010000041">
    <property type="protein sequence ID" value="KAK1153363.1"/>
    <property type="molecule type" value="Genomic_DNA"/>
</dbReference>
<dbReference type="InterPro" id="IPR050208">
    <property type="entry name" value="MHC_class-I_related"/>
</dbReference>
<evidence type="ECO:0000256" key="1">
    <source>
        <dbReference type="ARBA" id="ARBA00023180"/>
    </source>
</evidence>
<dbReference type="Proteomes" id="UP001230051">
    <property type="component" value="Unassembled WGS sequence"/>
</dbReference>
<proteinExistence type="inferred from homology"/>
<gene>
    <name evidence="6" type="primary">Mr1</name>
    <name evidence="6" type="ORF">AOXY_G29832</name>
</gene>
<dbReference type="InterPro" id="IPR036179">
    <property type="entry name" value="Ig-like_dom_sf"/>
</dbReference>
<dbReference type="InterPro" id="IPR003597">
    <property type="entry name" value="Ig_C1-set"/>
</dbReference>
<dbReference type="AlphaFoldDB" id="A0AAD8FRV0"/>
<keyword evidence="2" id="KW-0393">Immunoglobulin domain</keyword>
<dbReference type="SMART" id="SM00407">
    <property type="entry name" value="IGc1"/>
    <property type="match status" value="1"/>
</dbReference>
<dbReference type="InterPro" id="IPR003006">
    <property type="entry name" value="Ig/MHC_CS"/>
</dbReference>